<keyword evidence="4" id="KW-0694">RNA-binding</keyword>
<evidence type="ECO:0000313" key="7">
    <source>
        <dbReference type="EMBL" id="RZC59416.1"/>
    </source>
</evidence>
<evidence type="ECO:0000256" key="3">
    <source>
        <dbReference type="ARBA" id="ARBA00022741"/>
    </source>
</evidence>
<evidence type="ECO:0000259" key="5">
    <source>
        <dbReference type="Pfam" id="PF01743"/>
    </source>
</evidence>
<dbReference type="GO" id="GO:0016779">
    <property type="term" value="F:nucleotidyltransferase activity"/>
    <property type="evidence" value="ECO:0007669"/>
    <property type="project" value="InterPro"/>
</dbReference>
<dbReference type="Gene3D" id="1.10.3090.10">
    <property type="entry name" value="cca-adding enzyme, domain 2"/>
    <property type="match status" value="1"/>
</dbReference>
<dbReference type="EMBL" id="CM010718">
    <property type="protein sequence ID" value="RZC59416.1"/>
    <property type="molecule type" value="Genomic_DNA"/>
</dbReference>
<dbReference type="GO" id="GO:0001680">
    <property type="term" value="P:tRNA 3'-terminal CCA addition"/>
    <property type="evidence" value="ECO:0007669"/>
    <property type="project" value="UniProtKB-ARBA"/>
</dbReference>
<dbReference type="GO" id="GO:0000166">
    <property type="term" value="F:nucleotide binding"/>
    <property type="evidence" value="ECO:0007669"/>
    <property type="project" value="UniProtKB-KW"/>
</dbReference>
<evidence type="ECO:0000313" key="8">
    <source>
        <dbReference type="Proteomes" id="UP000316621"/>
    </source>
</evidence>
<dbReference type="OrthoDB" id="445712at2759"/>
<sequence>MAISGLGFCCRSHFLFRSPPYMYCIRKVRKCSVMAVETTLSEQQGFFNDDDGDSELTSHKTVNAGVVALKWKKWNAKELGITSSMISQPTKVVLKELKRKGYEVYLVGGCVRDLILKQIPKDFDIITSAELRQVVKTFSRCEIVGRRFPICHVHVDDTFIEVSSFSTSSRKKSSSSDFLRKPRGCSEQDYLIWRNCMKRDFTINGLMLDPYANVVYDYIGGMEDLKKAKVRTVIPAYTSFQEDCARILRAIRIAARLGFRLTKETAFSLKDLSCSILRLDKTRHLMEMNYMLAYGSAEASLRLLWKVGLLEILLPVQAAYFVSQGFRRRDKRLNMLLSLFANLDAFLAPNRPCHQSLWIAMLVFHKALADNPKDPLVVATFALTVHNGGNLPEGIDIARSITRPHDSNFSELDTQDLDSDEKLKMEVMDLASLVKVALRQMTDESFVSQAMAQYPQAPYSDLVIIPLACYTRVLRIFDCVKGSQRKGFTPRRGNKIDYEYLAMGKLEEVQYVFARVVFDTIYPAYLDQRPKTRSAA</sequence>
<dbReference type="InterPro" id="IPR052191">
    <property type="entry name" value="tRNA_ntf/polyA_polymerase_I"/>
</dbReference>
<accession>A0A4Y7JFX1</accession>
<keyword evidence="3" id="KW-0547">Nucleotide-binding</keyword>
<dbReference type="Pfam" id="PF01743">
    <property type="entry name" value="PolyA_pol"/>
    <property type="match status" value="1"/>
</dbReference>
<keyword evidence="8" id="KW-1185">Reference proteome</keyword>
<keyword evidence="2 4" id="KW-0808">Transferase</keyword>
<dbReference type="OMA" id="CHVHIGN"/>
<reference evidence="7 8" key="1">
    <citation type="journal article" date="2018" name="Science">
        <title>The opium poppy genome and morphinan production.</title>
        <authorList>
            <person name="Guo L."/>
            <person name="Winzer T."/>
            <person name="Yang X."/>
            <person name="Li Y."/>
            <person name="Ning Z."/>
            <person name="He Z."/>
            <person name="Teodor R."/>
            <person name="Lu Y."/>
            <person name="Bowser T.A."/>
            <person name="Graham I.A."/>
            <person name="Ye K."/>
        </authorList>
    </citation>
    <scope>NUCLEOTIDE SEQUENCE [LARGE SCALE GENOMIC DNA]</scope>
    <source>
        <strain evidence="8">cv. HN1</strain>
        <tissue evidence="7">Leaves</tissue>
    </source>
</reference>
<dbReference type="Pfam" id="PF12627">
    <property type="entry name" value="PolyA_pol_RNAbd"/>
    <property type="match status" value="1"/>
</dbReference>
<dbReference type="InterPro" id="IPR032828">
    <property type="entry name" value="PolyA_RNA-bd"/>
</dbReference>
<dbReference type="SUPFAM" id="SSF81301">
    <property type="entry name" value="Nucleotidyltransferase"/>
    <property type="match status" value="1"/>
</dbReference>
<name>A0A4Y7JFX1_PAPSO</name>
<dbReference type="GO" id="GO:0003723">
    <property type="term" value="F:RNA binding"/>
    <property type="evidence" value="ECO:0007669"/>
    <property type="project" value="UniProtKB-KW"/>
</dbReference>
<proteinExistence type="inferred from homology"/>
<evidence type="ECO:0000259" key="6">
    <source>
        <dbReference type="Pfam" id="PF12627"/>
    </source>
</evidence>
<protein>
    <recommendedName>
        <fullName evidence="9">Poly A polymerase head domain-containing protein</fullName>
    </recommendedName>
</protein>
<dbReference type="PANTHER" id="PTHR43051:SF2">
    <property type="entry name" value="POLYNUCLEOTIDE ADENYLYLTRANSFERASE FAMILY PROTEIN-RELATED"/>
    <property type="match status" value="1"/>
</dbReference>
<evidence type="ECO:0000256" key="2">
    <source>
        <dbReference type="ARBA" id="ARBA00022679"/>
    </source>
</evidence>
<dbReference type="Proteomes" id="UP000316621">
    <property type="component" value="Chromosome 4"/>
</dbReference>
<comment type="similarity">
    <text evidence="1 4">Belongs to the tRNA nucleotidyltransferase/poly(A) polymerase family.</text>
</comment>
<evidence type="ECO:0000256" key="4">
    <source>
        <dbReference type="RuleBase" id="RU003953"/>
    </source>
</evidence>
<gene>
    <name evidence="7" type="ORF">C5167_006717</name>
</gene>
<feature type="domain" description="tRNA nucleotidyltransferase/poly(A) polymerase RNA and SrmB- binding" evidence="6">
    <location>
        <begin position="258"/>
        <end position="319"/>
    </location>
</feature>
<dbReference type="Gene3D" id="3.30.460.10">
    <property type="entry name" value="Beta Polymerase, domain 2"/>
    <property type="match status" value="1"/>
</dbReference>
<dbReference type="AlphaFoldDB" id="A0A4Y7JFX1"/>
<dbReference type="SUPFAM" id="SSF81891">
    <property type="entry name" value="Poly A polymerase C-terminal region-like"/>
    <property type="match status" value="1"/>
</dbReference>
<evidence type="ECO:0008006" key="9">
    <source>
        <dbReference type="Google" id="ProtNLM"/>
    </source>
</evidence>
<organism evidence="7 8">
    <name type="scientific">Papaver somniferum</name>
    <name type="common">Opium poppy</name>
    <dbReference type="NCBI Taxonomy" id="3469"/>
    <lineage>
        <taxon>Eukaryota</taxon>
        <taxon>Viridiplantae</taxon>
        <taxon>Streptophyta</taxon>
        <taxon>Embryophyta</taxon>
        <taxon>Tracheophyta</taxon>
        <taxon>Spermatophyta</taxon>
        <taxon>Magnoliopsida</taxon>
        <taxon>Ranunculales</taxon>
        <taxon>Papaveraceae</taxon>
        <taxon>Papaveroideae</taxon>
        <taxon>Papaver</taxon>
    </lineage>
</organism>
<dbReference type="InterPro" id="IPR002646">
    <property type="entry name" value="PolA_pol_head_dom"/>
</dbReference>
<feature type="domain" description="Poly A polymerase head" evidence="5">
    <location>
        <begin position="104"/>
        <end position="231"/>
    </location>
</feature>
<dbReference type="STRING" id="3469.A0A4Y7JFX1"/>
<dbReference type="PANTHER" id="PTHR43051">
    <property type="entry name" value="POLYNUCLEOTIDE ADENYLYLTRANSFERASE FAMILY PROTEIN"/>
    <property type="match status" value="1"/>
</dbReference>
<dbReference type="Gramene" id="RZC59416">
    <property type="protein sequence ID" value="RZC59416"/>
    <property type="gene ID" value="C5167_006717"/>
</dbReference>
<evidence type="ECO:0000256" key="1">
    <source>
        <dbReference type="ARBA" id="ARBA00007265"/>
    </source>
</evidence>
<dbReference type="InterPro" id="IPR043519">
    <property type="entry name" value="NT_sf"/>
</dbReference>